<accession>A0A553HPU2</accession>
<evidence type="ECO:0008006" key="4">
    <source>
        <dbReference type="Google" id="ProtNLM"/>
    </source>
</evidence>
<name>A0A553HPU2_9PEZI</name>
<protein>
    <recommendedName>
        <fullName evidence="4">Aflatoxin regulatory protein domain-containing protein</fullName>
    </recommendedName>
</protein>
<evidence type="ECO:0000256" key="1">
    <source>
        <dbReference type="SAM" id="MobiDB-lite"/>
    </source>
</evidence>
<dbReference type="AlphaFoldDB" id="A0A553HPU2"/>
<feature type="compositionally biased region" description="Acidic residues" evidence="1">
    <location>
        <begin position="116"/>
        <end position="129"/>
    </location>
</feature>
<comment type="caution">
    <text evidence="2">The sequence shown here is derived from an EMBL/GenBank/DDBJ whole genome shotgun (WGS) entry which is preliminary data.</text>
</comment>
<proteinExistence type="predicted"/>
<dbReference type="Proteomes" id="UP000319160">
    <property type="component" value="Unassembled WGS sequence"/>
</dbReference>
<organism evidence="2 3">
    <name type="scientific">Xylaria flabelliformis</name>
    <dbReference type="NCBI Taxonomy" id="2512241"/>
    <lineage>
        <taxon>Eukaryota</taxon>
        <taxon>Fungi</taxon>
        <taxon>Dikarya</taxon>
        <taxon>Ascomycota</taxon>
        <taxon>Pezizomycotina</taxon>
        <taxon>Sordariomycetes</taxon>
        <taxon>Xylariomycetidae</taxon>
        <taxon>Xylariales</taxon>
        <taxon>Xylariaceae</taxon>
        <taxon>Xylaria</taxon>
    </lineage>
</organism>
<evidence type="ECO:0000313" key="2">
    <source>
        <dbReference type="EMBL" id="TRX89971.1"/>
    </source>
</evidence>
<dbReference type="OrthoDB" id="4222821at2759"/>
<keyword evidence="3" id="KW-1185">Reference proteome</keyword>
<sequence length="358" mass="39018">MRAVYKSSRGLLKQRPNSRSFRPIRRDTNPEPKNLNGTSWLEQGIAEALYPNGPFLGADVASLVGRFPGTDEARAVAGFEGWDANLQSFSPTSLNSLAAPSGVDAALVSTTPSITDDYEDSEDVDDDKDPTDVVSSQLTSLSQRATRAIRQLDRPGRAPLTVSSPEVNVALEDTNTLLGIITKITSPDRSDISLDSIATNYGLVFLALACHQHLVALFQAICDAIHRCLQSKKEHHQQQQWDGQNSEVGPSSVAQFVMVLQLLMHLINRIDRSLFQDKSLMWHGARLSSTGGHITPITPDTANGNTIDPMDSEAAGGGSHGGLLVLVHDIVGKIPSEHDKLRRLIQELQTEMEHSEHH</sequence>
<feature type="region of interest" description="Disordered" evidence="1">
    <location>
        <begin position="112"/>
        <end position="133"/>
    </location>
</feature>
<dbReference type="EMBL" id="VFLP01000060">
    <property type="protein sequence ID" value="TRX89971.1"/>
    <property type="molecule type" value="Genomic_DNA"/>
</dbReference>
<gene>
    <name evidence="2" type="ORF">FHL15_009072</name>
</gene>
<reference evidence="3" key="1">
    <citation type="submission" date="2019-06" db="EMBL/GenBank/DDBJ databases">
        <title>Draft genome sequence of the griseofulvin-producing fungus Xylaria cubensis strain G536.</title>
        <authorList>
            <person name="Mead M.E."/>
            <person name="Raja H.A."/>
            <person name="Steenwyk J.L."/>
            <person name="Knowles S.L."/>
            <person name="Oberlies N.H."/>
            <person name="Rokas A."/>
        </authorList>
    </citation>
    <scope>NUCLEOTIDE SEQUENCE [LARGE SCALE GENOMIC DNA]</scope>
    <source>
        <strain evidence="3">G536</strain>
    </source>
</reference>
<evidence type="ECO:0000313" key="3">
    <source>
        <dbReference type="Proteomes" id="UP000319160"/>
    </source>
</evidence>
<feature type="region of interest" description="Disordered" evidence="1">
    <location>
        <begin position="1"/>
        <end position="37"/>
    </location>
</feature>